<evidence type="ECO:0000313" key="1">
    <source>
        <dbReference type="EMBL" id="MPQ64724.1"/>
    </source>
</evidence>
<protein>
    <submittedName>
        <fullName evidence="1">Uncharacterized protein</fullName>
    </submittedName>
</protein>
<reference evidence="1 2" key="1">
    <citation type="journal article" date="2019" name="Lett. Appl. Microbiol.">
        <title>A case of 'blown pack' spoilage of vacuum-packaged pork likely associated with Clostridium estertheticum in Canada.</title>
        <authorList>
            <person name="Zhang P."/>
            <person name="Ward P."/>
            <person name="McMullen L.M."/>
            <person name="Yang X."/>
        </authorList>
    </citation>
    <scope>NUCLEOTIDE SEQUENCE [LARGE SCALE GENOMIC DNA]</scope>
    <source>
        <strain evidence="1 2">MA19</strain>
    </source>
</reference>
<evidence type="ECO:0000313" key="2">
    <source>
        <dbReference type="Proteomes" id="UP000342249"/>
    </source>
</evidence>
<name>A0A5N7J7K6_9CLOT</name>
<accession>A0A5N7J7K6</accession>
<dbReference type="RefSeq" id="WP_152753877.1">
    <property type="nucleotide sequence ID" value="NZ_SPSE01000054.1"/>
</dbReference>
<proteinExistence type="predicted"/>
<dbReference type="AlphaFoldDB" id="A0A5N7J7K6"/>
<dbReference type="Proteomes" id="UP000342249">
    <property type="component" value="Unassembled WGS sequence"/>
</dbReference>
<organism evidence="1 2">
    <name type="scientific">Clostridium estertheticum</name>
    <dbReference type="NCBI Taxonomy" id="238834"/>
    <lineage>
        <taxon>Bacteria</taxon>
        <taxon>Bacillati</taxon>
        <taxon>Bacillota</taxon>
        <taxon>Clostridia</taxon>
        <taxon>Eubacteriales</taxon>
        <taxon>Clostridiaceae</taxon>
        <taxon>Clostridium</taxon>
    </lineage>
</organism>
<sequence>MKKAIAGIVAIIIVCIVGIKFSYSSNLGSMKDNITSKKSSNSQITFNAKKGDKVKVAYNSSVKEGTLKLKLTDSNGKAVENFEPNENSLKQVPLDDEGEYVLSATYTNFIGNYKINCK</sequence>
<dbReference type="EMBL" id="SPSF01000055">
    <property type="protein sequence ID" value="MPQ64724.1"/>
    <property type="molecule type" value="Genomic_DNA"/>
</dbReference>
<comment type="caution">
    <text evidence="1">The sequence shown here is derived from an EMBL/GenBank/DDBJ whole genome shotgun (WGS) entry which is preliminary data.</text>
</comment>
<gene>
    <name evidence="1" type="ORF">E4V82_21860</name>
</gene>